<name>A0A399J938_9MICC</name>
<protein>
    <submittedName>
        <fullName evidence="1">Cyclase</fullName>
    </submittedName>
</protein>
<evidence type="ECO:0000313" key="2">
    <source>
        <dbReference type="Proteomes" id="UP000265419"/>
    </source>
</evidence>
<dbReference type="RefSeq" id="WP_119425221.1">
    <property type="nucleotide sequence ID" value="NZ_JBHOFJ010000004.1"/>
</dbReference>
<dbReference type="InterPro" id="IPR023393">
    <property type="entry name" value="START-like_dom_sf"/>
</dbReference>
<dbReference type="SUPFAM" id="SSF55961">
    <property type="entry name" value="Bet v1-like"/>
    <property type="match status" value="1"/>
</dbReference>
<accession>A0A399J938</accession>
<dbReference type="CDD" id="cd07820">
    <property type="entry name" value="SRPBCC_3"/>
    <property type="match status" value="1"/>
</dbReference>
<proteinExistence type="predicted"/>
<dbReference type="Gene3D" id="3.30.530.20">
    <property type="match status" value="1"/>
</dbReference>
<dbReference type="EMBL" id="QQXK01000022">
    <property type="protein sequence ID" value="RII41734.1"/>
    <property type="molecule type" value="Genomic_DNA"/>
</dbReference>
<keyword evidence="2" id="KW-1185">Reference proteome</keyword>
<sequence>MRGFELVTHLPVPVRAVFDASLSIDAHLGSMRFSRERAIAGVTSGTIGLGESVTWRAWHFGVPFTMTSVISELEEPLRFVDQQLKGPFGSFRHEHLFVPAGGGTRMIDRIQLASPFAGALAEPVLLVPYLRHLIRVRNRFLLRSLLAG</sequence>
<gene>
    <name evidence="1" type="ORF">DWB68_11260</name>
</gene>
<dbReference type="AlphaFoldDB" id="A0A399J938"/>
<reference evidence="1 2" key="1">
    <citation type="submission" date="2018-07" db="EMBL/GenBank/DDBJ databases">
        <title>Arthrobacter sp. nov., isolated from raw cow's milk with high bacterial count.</title>
        <authorList>
            <person name="Hahne J."/>
            <person name="Isele D."/>
            <person name="Lipski A."/>
        </authorList>
    </citation>
    <scope>NUCLEOTIDE SEQUENCE [LARGE SCALE GENOMIC DNA]</scope>
    <source>
        <strain evidence="1 2">JZ R-35</strain>
    </source>
</reference>
<comment type="caution">
    <text evidence="1">The sequence shown here is derived from an EMBL/GenBank/DDBJ whole genome shotgun (WGS) entry which is preliminary data.</text>
</comment>
<dbReference type="Proteomes" id="UP000265419">
    <property type="component" value="Unassembled WGS sequence"/>
</dbReference>
<organism evidence="1 2">
    <name type="scientific">Galactobacter valiniphilus</name>
    <dbReference type="NCBI Taxonomy" id="2676122"/>
    <lineage>
        <taxon>Bacteria</taxon>
        <taxon>Bacillati</taxon>
        <taxon>Actinomycetota</taxon>
        <taxon>Actinomycetes</taxon>
        <taxon>Micrococcales</taxon>
        <taxon>Micrococcaceae</taxon>
        <taxon>Galactobacter</taxon>
    </lineage>
</organism>
<evidence type="ECO:0000313" key="1">
    <source>
        <dbReference type="EMBL" id="RII41734.1"/>
    </source>
</evidence>